<keyword evidence="1" id="KW-0805">Transcription regulation</keyword>
<evidence type="ECO:0000256" key="3">
    <source>
        <dbReference type="ARBA" id="ARBA00023163"/>
    </source>
</evidence>
<dbReference type="SUPFAM" id="SSF53697">
    <property type="entry name" value="SIS domain"/>
    <property type="match status" value="1"/>
</dbReference>
<evidence type="ECO:0000313" key="5">
    <source>
        <dbReference type="EMBL" id="AJE48494.1"/>
    </source>
</evidence>
<gene>
    <name evidence="5" type="ORF">P73_3779</name>
</gene>
<dbReference type="OrthoDB" id="3574600at2"/>
<organism evidence="5 6">
    <name type="scientific">Celeribacter indicus</name>
    <dbReference type="NCBI Taxonomy" id="1208324"/>
    <lineage>
        <taxon>Bacteria</taxon>
        <taxon>Pseudomonadati</taxon>
        <taxon>Pseudomonadota</taxon>
        <taxon>Alphaproteobacteria</taxon>
        <taxon>Rhodobacterales</taxon>
        <taxon>Roseobacteraceae</taxon>
        <taxon>Celeribacter</taxon>
    </lineage>
</organism>
<accession>A0A0B5DZM0</accession>
<dbReference type="STRING" id="1208324.P73_3779"/>
<dbReference type="EMBL" id="CP004393">
    <property type="protein sequence ID" value="AJE48494.1"/>
    <property type="molecule type" value="Genomic_DNA"/>
</dbReference>
<proteinExistence type="predicted"/>
<dbReference type="InterPro" id="IPR046348">
    <property type="entry name" value="SIS_dom_sf"/>
</dbReference>
<dbReference type="AlphaFoldDB" id="A0A0B5DZM0"/>
<dbReference type="GO" id="GO:0003700">
    <property type="term" value="F:DNA-binding transcription factor activity"/>
    <property type="evidence" value="ECO:0007669"/>
    <property type="project" value="InterPro"/>
</dbReference>
<dbReference type="InterPro" id="IPR001347">
    <property type="entry name" value="SIS_dom"/>
</dbReference>
<dbReference type="InterPro" id="IPR036388">
    <property type="entry name" value="WH-like_DNA-bd_sf"/>
</dbReference>
<dbReference type="Gene3D" id="1.10.10.10">
    <property type="entry name" value="Winged helix-like DNA-binding domain superfamily/Winged helix DNA-binding domain"/>
    <property type="match status" value="1"/>
</dbReference>
<keyword evidence="2" id="KW-0238">DNA-binding</keyword>
<reference evidence="5 6" key="1">
    <citation type="journal article" date="2014" name="Int. J. Syst. Evol. Microbiol.">
        <title>Celeribacter indicus sp. nov., a polycyclic aromatic hydrocarbon-degrading bacterium from deep-sea sediment and reclassification of Huaishuia halophila as Celeribacter halophilus comb. nov.</title>
        <authorList>
            <person name="Lai Q."/>
            <person name="Cao J."/>
            <person name="Yuan J."/>
            <person name="Li F."/>
            <person name="Shao Z."/>
        </authorList>
    </citation>
    <scope>NUCLEOTIDE SEQUENCE [LARGE SCALE GENOMIC DNA]</scope>
    <source>
        <strain evidence="5">P73</strain>
    </source>
</reference>
<dbReference type="Pfam" id="PF01380">
    <property type="entry name" value="SIS"/>
    <property type="match status" value="1"/>
</dbReference>
<dbReference type="KEGG" id="cid:P73_3779"/>
<dbReference type="InterPro" id="IPR000281">
    <property type="entry name" value="HTH_RpiR"/>
</dbReference>
<dbReference type="Pfam" id="PF01418">
    <property type="entry name" value="HTH_6"/>
    <property type="match status" value="1"/>
</dbReference>
<dbReference type="CDD" id="cd05013">
    <property type="entry name" value="SIS_RpiR"/>
    <property type="match status" value="1"/>
</dbReference>
<sequence length="289" mass="31686">MQNPDSAFLDDLITRHSDQLTEADARILGVMVRDPIRAAMENGKEVSFRAGVHPASAVRLARRLGFKGYPEFRAFLQQRLVEGKGEFEDPTARIAARLAKAGDSGLLSSVLDSEITALESLRASVTDAEIRGFSEALLGARRIFMFGQSHAATLCHLVALRLRRSGYDAVDLSLMQHQWLEQVAGMTGDDVMWLINFRKLPETVARIMQVAAVRGATTLALTDKRGAALDPPPDRHIAVSRGEAGESQSLAVPMTVTNTVILDLATIDEGRTMRALAEFRDMRETLAPY</sequence>
<dbReference type="PANTHER" id="PTHR30514:SF18">
    <property type="entry name" value="RPIR-FAMILY TRANSCRIPTIONAL REGULATOR"/>
    <property type="match status" value="1"/>
</dbReference>
<dbReference type="GO" id="GO:1901135">
    <property type="term" value="P:carbohydrate derivative metabolic process"/>
    <property type="evidence" value="ECO:0007669"/>
    <property type="project" value="InterPro"/>
</dbReference>
<dbReference type="GO" id="GO:0003677">
    <property type="term" value="F:DNA binding"/>
    <property type="evidence" value="ECO:0007669"/>
    <property type="project" value="UniProtKB-KW"/>
</dbReference>
<dbReference type="HOGENOM" id="CLU_055769_1_1_5"/>
<dbReference type="InterPro" id="IPR047640">
    <property type="entry name" value="RpiR-like"/>
</dbReference>
<dbReference type="PROSITE" id="PS51071">
    <property type="entry name" value="HTH_RPIR"/>
    <property type="match status" value="1"/>
</dbReference>
<dbReference type="GO" id="GO:0097367">
    <property type="term" value="F:carbohydrate derivative binding"/>
    <property type="evidence" value="ECO:0007669"/>
    <property type="project" value="InterPro"/>
</dbReference>
<dbReference type="PANTHER" id="PTHR30514">
    <property type="entry name" value="GLUCOKINASE"/>
    <property type="match status" value="1"/>
</dbReference>
<keyword evidence="3" id="KW-0804">Transcription</keyword>
<feature type="domain" description="HTH rpiR-type" evidence="4">
    <location>
        <begin position="7"/>
        <end position="83"/>
    </location>
</feature>
<evidence type="ECO:0000259" key="4">
    <source>
        <dbReference type="PROSITE" id="PS51071"/>
    </source>
</evidence>
<protein>
    <submittedName>
        <fullName evidence="5">RpiR family transcriptional regulator</fullName>
    </submittedName>
</protein>
<evidence type="ECO:0000313" key="6">
    <source>
        <dbReference type="Proteomes" id="UP000031521"/>
    </source>
</evidence>
<dbReference type="InterPro" id="IPR035472">
    <property type="entry name" value="RpiR-like_SIS"/>
</dbReference>
<dbReference type="Proteomes" id="UP000031521">
    <property type="component" value="Chromosome"/>
</dbReference>
<dbReference type="SUPFAM" id="SSF46689">
    <property type="entry name" value="Homeodomain-like"/>
    <property type="match status" value="1"/>
</dbReference>
<dbReference type="Gene3D" id="3.40.50.10490">
    <property type="entry name" value="Glucose-6-phosphate isomerase like protein, domain 1"/>
    <property type="match status" value="1"/>
</dbReference>
<dbReference type="RefSeq" id="WP_043870808.1">
    <property type="nucleotide sequence ID" value="NZ_FNNW01000031.1"/>
</dbReference>
<evidence type="ECO:0000256" key="2">
    <source>
        <dbReference type="ARBA" id="ARBA00023125"/>
    </source>
</evidence>
<name>A0A0B5DZM0_9RHOB</name>
<keyword evidence="6" id="KW-1185">Reference proteome</keyword>
<evidence type="ECO:0000256" key="1">
    <source>
        <dbReference type="ARBA" id="ARBA00023015"/>
    </source>
</evidence>
<dbReference type="InterPro" id="IPR009057">
    <property type="entry name" value="Homeodomain-like_sf"/>
</dbReference>